<dbReference type="OrthoDB" id="7907231at2"/>
<dbReference type="EMBL" id="VTWH01000001">
    <property type="protein sequence ID" value="KAA0972718.1"/>
    <property type="molecule type" value="Genomic_DNA"/>
</dbReference>
<reference evidence="1 2" key="1">
    <citation type="submission" date="2019-08" db="EMBL/GenBank/DDBJ databases">
        <title>Aureimonas fodiniaquatilis sp. nov., isolated from a coal mine wastewater.</title>
        <authorList>
            <person name="Kim W."/>
        </authorList>
    </citation>
    <scope>NUCLEOTIDE SEQUENCE [LARGE SCALE GENOMIC DNA]</scope>
    <source>
        <strain evidence="1 2">CAU 1482</strain>
    </source>
</reference>
<keyword evidence="2" id="KW-1185">Reference proteome</keyword>
<organism evidence="1 2">
    <name type="scientific">Aureimonas fodinaquatilis</name>
    <dbReference type="NCBI Taxonomy" id="2565783"/>
    <lineage>
        <taxon>Bacteria</taxon>
        <taxon>Pseudomonadati</taxon>
        <taxon>Pseudomonadota</taxon>
        <taxon>Alphaproteobacteria</taxon>
        <taxon>Hyphomicrobiales</taxon>
        <taxon>Aurantimonadaceae</taxon>
        <taxon>Aureimonas</taxon>
    </lineage>
</organism>
<evidence type="ECO:0000313" key="2">
    <source>
        <dbReference type="Proteomes" id="UP000324738"/>
    </source>
</evidence>
<accession>A0A5B0E228</accession>
<gene>
    <name evidence="1" type="ORF">FPY71_04150</name>
</gene>
<proteinExistence type="predicted"/>
<dbReference type="AlphaFoldDB" id="A0A5B0E228"/>
<comment type="caution">
    <text evidence="1">The sequence shown here is derived from an EMBL/GenBank/DDBJ whole genome shotgun (WGS) entry which is preliminary data.</text>
</comment>
<evidence type="ECO:0000313" key="1">
    <source>
        <dbReference type="EMBL" id="KAA0972718.1"/>
    </source>
</evidence>
<protein>
    <submittedName>
        <fullName evidence="1">DUF2267 domain-containing protein</fullName>
    </submittedName>
</protein>
<dbReference type="Proteomes" id="UP000324738">
    <property type="component" value="Unassembled WGS sequence"/>
</dbReference>
<name>A0A5B0E228_9HYPH</name>
<sequence>MDEYFTRIGATADVPAEMARKAIGYILAYMQAESQDGSIAAMIAATPAAAEALGDADGYDGEGGIMALGSRLMGLGLDMGQIRDMAEEFISAARASAGDEVVDRAIASVPALAQFI</sequence>